<dbReference type="Proteomes" id="UP001597302">
    <property type="component" value="Unassembled WGS sequence"/>
</dbReference>
<dbReference type="CDD" id="cd00293">
    <property type="entry name" value="USP-like"/>
    <property type="match status" value="2"/>
</dbReference>
<feature type="domain" description="UspA" evidence="2">
    <location>
        <begin position="219"/>
        <end position="294"/>
    </location>
</feature>
<sequence length="294" mass="31216">MPDKVIALVDGSVYAIPVCEYAAWIAAPAGQPVELLHVLGRRGPPGAQDLSGTIRLGARSALLDELAVLDAQRARISHAEGRALLEDARSLTERSLSAFAGPDHAACLPVATRLEQGDLIDHATDRQADPALIVIGKRGAAADFAKGHLGSNLERVVRAAKVPVLVAARDFRPVHSALLAFDGGASAMKGVDFLAAHPAFQRLRVEVAMVGPVGHAASEDLDEAILRLRAAGCRADAVILHGNPETALIARIKDQNHDLLAMGAYGHSRIRRLIIGSVTTQMLIDSRRPVLLFR</sequence>
<evidence type="ECO:0000259" key="2">
    <source>
        <dbReference type="Pfam" id="PF00582"/>
    </source>
</evidence>
<feature type="domain" description="UspA" evidence="2">
    <location>
        <begin position="2"/>
        <end position="166"/>
    </location>
</feature>
<evidence type="ECO:0000313" key="4">
    <source>
        <dbReference type="Proteomes" id="UP001597302"/>
    </source>
</evidence>
<gene>
    <name evidence="3" type="ORF">ACFQ5P_08840</name>
</gene>
<reference evidence="4" key="1">
    <citation type="journal article" date="2019" name="Int. J. Syst. Evol. Microbiol.">
        <title>The Global Catalogue of Microorganisms (GCM) 10K type strain sequencing project: providing services to taxonomists for standard genome sequencing and annotation.</title>
        <authorList>
            <consortium name="The Broad Institute Genomics Platform"/>
            <consortium name="The Broad Institute Genome Sequencing Center for Infectious Disease"/>
            <person name="Wu L."/>
            <person name="Ma J."/>
        </authorList>
    </citation>
    <scope>NUCLEOTIDE SEQUENCE [LARGE SCALE GENOMIC DNA]</scope>
    <source>
        <strain evidence="4">CCM 8875</strain>
    </source>
</reference>
<dbReference type="PANTHER" id="PTHR46268:SF15">
    <property type="entry name" value="UNIVERSAL STRESS PROTEIN HP_0031"/>
    <property type="match status" value="1"/>
</dbReference>
<dbReference type="InterPro" id="IPR006015">
    <property type="entry name" value="Universal_stress_UspA"/>
</dbReference>
<protein>
    <submittedName>
        <fullName evidence="3">Universal stress protein</fullName>
    </submittedName>
</protein>
<dbReference type="PRINTS" id="PR01438">
    <property type="entry name" value="UNVRSLSTRESS"/>
</dbReference>
<dbReference type="InterPro" id="IPR006016">
    <property type="entry name" value="UspA"/>
</dbReference>
<dbReference type="Gene3D" id="3.40.50.12370">
    <property type="match status" value="1"/>
</dbReference>
<dbReference type="PANTHER" id="PTHR46268">
    <property type="entry name" value="STRESS RESPONSE PROTEIN NHAX"/>
    <property type="match status" value="1"/>
</dbReference>
<organism evidence="3 4">
    <name type="scientific">Paracoccus nototheniae</name>
    <dbReference type="NCBI Taxonomy" id="2489002"/>
    <lineage>
        <taxon>Bacteria</taxon>
        <taxon>Pseudomonadati</taxon>
        <taxon>Pseudomonadota</taxon>
        <taxon>Alphaproteobacteria</taxon>
        <taxon>Rhodobacterales</taxon>
        <taxon>Paracoccaceae</taxon>
        <taxon>Paracoccus</taxon>
    </lineage>
</organism>
<keyword evidence="4" id="KW-1185">Reference proteome</keyword>
<dbReference type="RefSeq" id="WP_131573736.1">
    <property type="nucleotide sequence ID" value="NZ_CBCSAJ010000031.1"/>
</dbReference>
<accession>A0ABW4DUH3</accession>
<evidence type="ECO:0000313" key="3">
    <source>
        <dbReference type="EMBL" id="MFD1481402.1"/>
    </source>
</evidence>
<comment type="caution">
    <text evidence="3">The sequence shown here is derived from an EMBL/GenBank/DDBJ whole genome shotgun (WGS) entry which is preliminary data.</text>
</comment>
<comment type="similarity">
    <text evidence="1">Belongs to the universal stress protein A family.</text>
</comment>
<dbReference type="EMBL" id="JBHTOQ010000020">
    <property type="protein sequence ID" value="MFD1481402.1"/>
    <property type="molecule type" value="Genomic_DNA"/>
</dbReference>
<dbReference type="Pfam" id="PF00582">
    <property type="entry name" value="Usp"/>
    <property type="match status" value="2"/>
</dbReference>
<name>A0ABW4DUH3_9RHOB</name>
<proteinExistence type="inferred from homology"/>
<evidence type="ECO:0000256" key="1">
    <source>
        <dbReference type="ARBA" id="ARBA00008791"/>
    </source>
</evidence>
<dbReference type="SUPFAM" id="SSF52402">
    <property type="entry name" value="Adenine nucleotide alpha hydrolases-like"/>
    <property type="match status" value="2"/>
</dbReference>